<keyword evidence="8" id="KW-0411">Iron-sulfur</keyword>
<dbReference type="Pfam" id="PF00970">
    <property type="entry name" value="FAD_binding_6"/>
    <property type="match status" value="1"/>
</dbReference>
<dbReference type="InterPro" id="IPR039261">
    <property type="entry name" value="FNR_nucleotide-bd"/>
</dbReference>
<dbReference type="InterPro" id="IPR050415">
    <property type="entry name" value="MRET"/>
</dbReference>
<name>A0ABT7M7S4_9PSEU</name>
<dbReference type="Proteomes" id="UP001231924">
    <property type="component" value="Unassembled WGS sequence"/>
</dbReference>
<evidence type="ECO:0000256" key="2">
    <source>
        <dbReference type="ARBA" id="ARBA00022630"/>
    </source>
</evidence>
<evidence type="ECO:0000256" key="7">
    <source>
        <dbReference type="ARBA" id="ARBA00023004"/>
    </source>
</evidence>
<keyword evidence="3" id="KW-0001">2Fe-2S</keyword>
<dbReference type="SUPFAM" id="SSF52343">
    <property type="entry name" value="Ferredoxin reductase-like, C-terminal NADP-linked domain"/>
    <property type="match status" value="1"/>
</dbReference>
<evidence type="ECO:0000259" key="9">
    <source>
        <dbReference type="PROSITE" id="PS51085"/>
    </source>
</evidence>
<keyword evidence="6" id="KW-0560">Oxidoreductase</keyword>
<dbReference type="InterPro" id="IPR036010">
    <property type="entry name" value="2Fe-2S_ferredoxin-like_sf"/>
</dbReference>
<dbReference type="InterPro" id="IPR012675">
    <property type="entry name" value="Beta-grasp_dom_sf"/>
</dbReference>
<keyword evidence="7" id="KW-0408">Iron</keyword>
<dbReference type="PANTHER" id="PTHR47354:SF6">
    <property type="entry name" value="NADH OXIDOREDUCTASE HCR"/>
    <property type="match status" value="1"/>
</dbReference>
<dbReference type="PANTHER" id="PTHR47354">
    <property type="entry name" value="NADH OXIDOREDUCTASE HCR"/>
    <property type="match status" value="1"/>
</dbReference>
<dbReference type="Gene3D" id="3.40.50.80">
    <property type="entry name" value="Nucleotide-binding domain of ferredoxin-NADP reductase (FNR) module"/>
    <property type="match status" value="1"/>
</dbReference>
<keyword evidence="12" id="KW-1185">Reference proteome</keyword>
<evidence type="ECO:0000256" key="6">
    <source>
        <dbReference type="ARBA" id="ARBA00023002"/>
    </source>
</evidence>
<evidence type="ECO:0000259" key="10">
    <source>
        <dbReference type="PROSITE" id="PS51384"/>
    </source>
</evidence>
<dbReference type="InterPro" id="IPR001041">
    <property type="entry name" value="2Fe-2S_ferredoxin-type"/>
</dbReference>
<evidence type="ECO:0000313" key="12">
    <source>
        <dbReference type="Proteomes" id="UP001231924"/>
    </source>
</evidence>
<dbReference type="SUPFAM" id="SSF63380">
    <property type="entry name" value="Riboflavin synthase domain-like"/>
    <property type="match status" value="1"/>
</dbReference>
<dbReference type="InterPro" id="IPR017938">
    <property type="entry name" value="Riboflavin_synthase-like_b-brl"/>
</dbReference>
<dbReference type="PROSITE" id="PS51085">
    <property type="entry name" value="2FE2S_FER_2"/>
    <property type="match status" value="1"/>
</dbReference>
<evidence type="ECO:0000256" key="1">
    <source>
        <dbReference type="ARBA" id="ARBA00001974"/>
    </source>
</evidence>
<reference evidence="11 12" key="1">
    <citation type="submission" date="2023-06" db="EMBL/GenBank/DDBJ databases">
        <title>Actinomycetospora Odt1-22.</title>
        <authorList>
            <person name="Supong K."/>
        </authorList>
    </citation>
    <scope>NUCLEOTIDE SEQUENCE [LARGE SCALE GENOMIC DNA]</scope>
    <source>
        <strain evidence="11 12">Odt1-22</strain>
    </source>
</reference>
<keyword evidence="5" id="KW-0274">FAD</keyword>
<dbReference type="InterPro" id="IPR008333">
    <property type="entry name" value="Cbr1-like_FAD-bd_dom"/>
</dbReference>
<dbReference type="PROSITE" id="PS51384">
    <property type="entry name" value="FAD_FR"/>
    <property type="match status" value="1"/>
</dbReference>
<dbReference type="CDD" id="cd00207">
    <property type="entry name" value="fer2"/>
    <property type="match status" value="1"/>
</dbReference>
<comment type="caution">
    <text evidence="11">The sequence shown here is derived from an EMBL/GenBank/DDBJ whole genome shotgun (WGS) entry which is preliminary data.</text>
</comment>
<evidence type="ECO:0000256" key="5">
    <source>
        <dbReference type="ARBA" id="ARBA00022827"/>
    </source>
</evidence>
<dbReference type="InterPro" id="IPR017927">
    <property type="entry name" value="FAD-bd_FR_type"/>
</dbReference>
<evidence type="ECO:0000256" key="3">
    <source>
        <dbReference type="ARBA" id="ARBA00022714"/>
    </source>
</evidence>
<evidence type="ECO:0000256" key="4">
    <source>
        <dbReference type="ARBA" id="ARBA00022723"/>
    </source>
</evidence>
<evidence type="ECO:0000313" key="11">
    <source>
        <dbReference type="EMBL" id="MDL5156712.1"/>
    </source>
</evidence>
<dbReference type="SUPFAM" id="SSF54292">
    <property type="entry name" value="2Fe-2S ferredoxin-like"/>
    <property type="match status" value="1"/>
</dbReference>
<comment type="cofactor">
    <cofactor evidence="1">
        <name>FAD</name>
        <dbReference type="ChEBI" id="CHEBI:57692"/>
    </cofactor>
</comment>
<dbReference type="EMBL" id="JASVWF010000002">
    <property type="protein sequence ID" value="MDL5156712.1"/>
    <property type="molecule type" value="Genomic_DNA"/>
</dbReference>
<feature type="domain" description="2Fe-2S ferredoxin-type" evidence="9">
    <location>
        <begin position="255"/>
        <end position="340"/>
    </location>
</feature>
<sequence>MIAEVVARAARVLFTPLLPDDYLAVVDPLWSARAPRGRIIATRTVGPATTELTIRTGAGWRGHRPGQHVGLGVDLGGRRHWRTYSITSAPDAEHLTVSVTAVPDGSVSVHLARVAQAGELVALGPAGGEFGAEGPLLMISGGSGITPMLGLLRGGALDGNDTVLVHSGRGGHVHADDLDALPATVHRHDSTAGHLQPSDLDTLVPDWRARTLLVCGPAGMIDAFSASADEAGVPCVVERFVSPAPTVLDDGATGGTVTFTTSGVVAEADAVTPLLRAGEDAGALLPSGCRMGICHTCVGRLSAGAVRNLHTGEIEAAEAEGDVIVRTCVSAAAGDCRIDL</sequence>
<proteinExistence type="predicted"/>
<keyword evidence="4" id="KW-0479">Metal-binding</keyword>
<dbReference type="Gene3D" id="3.10.20.30">
    <property type="match status" value="1"/>
</dbReference>
<accession>A0ABT7M7S4</accession>
<keyword evidence="2" id="KW-0285">Flavoprotein</keyword>
<feature type="domain" description="FAD-binding FR-type" evidence="10">
    <location>
        <begin position="32"/>
        <end position="133"/>
    </location>
</feature>
<protein>
    <submittedName>
        <fullName evidence="11">Iron-sulfur cluster-binding domain-containing protein</fullName>
    </submittedName>
</protein>
<dbReference type="Pfam" id="PF00111">
    <property type="entry name" value="Fer2"/>
    <property type="match status" value="1"/>
</dbReference>
<organism evidence="11 12">
    <name type="scientific">Actinomycetospora termitidis</name>
    <dbReference type="NCBI Taxonomy" id="3053470"/>
    <lineage>
        <taxon>Bacteria</taxon>
        <taxon>Bacillati</taxon>
        <taxon>Actinomycetota</taxon>
        <taxon>Actinomycetes</taxon>
        <taxon>Pseudonocardiales</taxon>
        <taxon>Pseudonocardiaceae</taxon>
        <taxon>Actinomycetospora</taxon>
    </lineage>
</organism>
<gene>
    <name evidence="11" type="ORF">QRT03_12150</name>
</gene>
<dbReference type="RefSeq" id="WP_286053049.1">
    <property type="nucleotide sequence ID" value="NZ_JASVWF010000002.1"/>
</dbReference>
<dbReference type="Gene3D" id="2.40.30.10">
    <property type="entry name" value="Translation factors"/>
    <property type="match status" value="1"/>
</dbReference>
<evidence type="ECO:0000256" key="8">
    <source>
        <dbReference type="ARBA" id="ARBA00023014"/>
    </source>
</evidence>